<reference evidence="1 2" key="2">
    <citation type="journal article" date="2017" name="Antonie Van Leeuwenhoek">
        <title>Rhizobium rhizosphaerae sp. nov., a novel species isolated from rice rhizosphere.</title>
        <authorList>
            <person name="Zhao J.J."/>
            <person name="Zhang J."/>
            <person name="Zhang R.J."/>
            <person name="Zhang C.W."/>
            <person name="Yin H.Q."/>
            <person name="Zhang X.X."/>
        </authorList>
    </citation>
    <scope>NUCLEOTIDE SEQUENCE [LARGE SCALE GENOMIC DNA]</scope>
    <source>
        <strain evidence="1 2">ACAM 611</strain>
    </source>
</reference>
<dbReference type="Pfam" id="PF13419">
    <property type="entry name" value="HAD_2"/>
    <property type="match status" value="1"/>
</dbReference>
<dbReference type="InterPro" id="IPR036412">
    <property type="entry name" value="HAD-like_sf"/>
</dbReference>
<dbReference type="GO" id="GO:0006281">
    <property type="term" value="P:DNA repair"/>
    <property type="evidence" value="ECO:0007669"/>
    <property type="project" value="TreeGrafter"/>
</dbReference>
<dbReference type="STRING" id="56804.BAE46_00325"/>
<dbReference type="GO" id="GO:0008967">
    <property type="term" value="F:phosphoglycolate phosphatase activity"/>
    <property type="evidence" value="ECO:0007669"/>
    <property type="project" value="UniProtKB-EC"/>
</dbReference>
<evidence type="ECO:0000313" key="2">
    <source>
        <dbReference type="Proteomes" id="UP000053586"/>
    </source>
</evidence>
<keyword evidence="2" id="KW-1185">Reference proteome</keyword>
<evidence type="ECO:0000313" key="1">
    <source>
        <dbReference type="EMBL" id="GAB54928.1"/>
    </source>
</evidence>
<dbReference type="AlphaFoldDB" id="H5T9F1"/>
<dbReference type="Proteomes" id="UP000053586">
    <property type="component" value="Unassembled WGS sequence"/>
</dbReference>
<dbReference type="InterPro" id="IPR006439">
    <property type="entry name" value="HAD-SF_hydro_IA"/>
</dbReference>
<dbReference type="InterPro" id="IPR050155">
    <property type="entry name" value="HAD-like_hydrolase_sf"/>
</dbReference>
<dbReference type="PANTHER" id="PTHR43434">
    <property type="entry name" value="PHOSPHOGLYCOLATE PHOSPHATASE"/>
    <property type="match status" value="1"/>
</dbReference>
<gene>
    <name evidence="1" type="primary">gph</name>
    <name evidence="1" type="ORF">GPUN_0793</name>
</gene>
<proteinExistence type="predicted"/>
<dbReference type="PANTHER" id="PTHR43434:SF24">
    <property type="entry name" value="HYDROLASE-RELATED"/>
    <property type="match status" value="1"/>
</dbReference>
<dbReference type="Gene3D" id="1.10.150.240">
    <property type="entry name" value="Putative phosphatase, domain 2"/>
    <property type="match status" value="1"/>
</dbReference>
<name>H5T9F1_9ALTE</name>
<organism evidence="1 2">
    <name type="scientific">Glaciecola punicea ACAM 611</name>
    <dbReference type="NCBI Taxonomy" id="1121923"/>
    <lineage>
        <taxon>Bacteria</taxon>
        <taxon>Pseudomonadati</taxon>
        <taxon>Pseudomonadota</taxon>
        <taxon>Gammaproteobacteria</taxon>
        <taxon>Alteromonadales</taxon>
        <taxon>Alteromonadaceae</taxon>
        <taxon>Glaciecola</taxon>
    </lineage>
</organism>
<dbReference type="SFLD" id="SFLDG01129">
    <property type="entry name" value="C1.5:_HAD__Beta-PGM__Phosphata"/>
    <property type="match status" value="1"/>
</dbReference>
<dbReference type="EC" id="3.1.3.18" evidence="1"/>
<dbReference type="SFLD" id="SFLDS00003">
    <property type="entry name" value="Haloacid_Dehalogenase"/>
    <property type="match status" value="1"/>
</dbReference>
<comment type="caution">
    <text evidence="1">The sequence shown here is derived from an EMBL/GenBank/DDBJ whole genome shotgun (WGS) entry which is preliminary data.</text>
</comment>
<dbReference type="InterPro" id="IPR023214">
    <property type="entry name" value="HAD_sf"/>
</dbReference>
<dbReference type="Gene3D" id="3.40.50.1000">
    <property type="entry name" value="HAD superfamily/HAD-like"/>
    <property type="match status" value="1"/>
</dbReference>
<reference evidence="1 2" key="1">
    <citation type="journal article" date="2012" name="J. Bacteriol.">
        <title>Genome sequence of proteorhodopsin-containing sea ice bacterium Glaciecola punicea ACAM 611T.</title>
        <authorList>
            <person name="Qin Q.-L."/>
            <person name="Xie B.-B."/>
            <person name="Shu Y.-L."/>
            <person name="Rong J.-C."/>
            <person name="Zhao D.-L."/>
            <person name="Zhang X.-Y."/>
            <person name="Chen X.-L."/>
            <person name="Zhou B.-C."/>
            <person name="Zhanga Y.-Z."/>
        </authorList>
    </citation>
    <scope>NUCLEOTIDE SEQUENCE [LARGE SCALE GENOMIC DNA]</scope>
    <source>
        <strain evidence="1 2">ACAM 611</strain>
    </source>
</reference>
<dbReference type="GO" id="GO:0005829">
    <property type="term" value="C:cytosol"/>
    <property type="evidence" value="ECO:0007669"/>
    <property type="project" value="TreeGrafter"/>
</dbReference>
<keyword evidence="1" id="KW-0378">Hydrolase</keyword>
<dbReference type="EMBL" id="BAET01000007">
    <property type="protein sequence ID" value="GAB54928.1"/>
    <property type="molecule type" value="Genomic_DNA"/>
</dbReference>
<dbReference type="InterPro" id="IPR023198">
    <property type="entry name" value="PGP-like_dom2"/>
</dbReference>
<dbReference type="SUPFAM" id="SSF56784">
    <property type="entry name" value="HAD-like"/>
    <property type="match status" value="1"/>
</dbReference>
<dbReference type="NCBIfam" id="TIGR01549">
    <property type="entry name" value="HAD-SF-IA-v1"/>
    <property type="match status" value="1"/>
</dbReference>
<dbReference type="InterPro" id="IPR041492">
    <property type="entry name" value="HAD_2"/>
</dbReference>
<protein>
    <submittedName>
        <fullName evidence="1">Phosphoglycolate phosphatase</fullName>
        <ecNumber evidence="1">3.1.3.18</ecNumber>
    </submittedName>
</protein>
<dbReference type="eggNOG" id="COG0546">
    <property type="taxonomic scope" value="Bacteria"/>
</dbReference>
<accession>H5T9F1</accession>
<dbReference type="OrthoDB" id="9782449at2"/>
<sequence length="220" mass="24225">MSQDVSNVSHIIFDWDGTIMNSAGKIVSCMQKAAALASLPIPNSKQVEHIIGISLLPAVQQLFDIGVNKAQEVCTYYKQAYLEQDQTPCPLFDGAHELLSALSSRYTLGVATGKARRGLQRAFEQTNSAVYFSDARCADEADSKPSPDMLIQLLKQWQIEPHQAVMIGDTTYDMQMAEAISMPRIGVSYGVHDKLAILQHGPAHVVDALHELHCIFPQRS</sequence>
<dbReference type="RefSeq" id="WP_006003516.1">
    <property type="nucleotide sequence ID" value="NZ_BAET01000007.1"/>
</dbReference>